<organism evidence="2 3">
    <name type="scientific">Prunus yedoensis var. nudiflora</name>
    <dbReference type="NCBI Taxonomy" id="2094558"/>
    <lineage>
        <taxon>Eukaryota</taxon>
        <taxon>Viridiplantae</taxon>
        <taxon>Streptophyta</taxon>
        <taxon>Embryophyta</taxon>
        <taxon>Tracheophyta</taxon>
        <taxon>Spermatophyta</taxon>
        <taxon>Magnoliopsida</taxon>
        <taxon>eudicotyledons</taxon>
        <taxon>Gunneridae</taxon>
        <taxon>Pentapetalae</taxon>
        <taxon>rosids</taxon>
        <taxon>fabids</taxon>
        <taxon>Rosales</taxon>
        <taxon>Rosaceae</taxon>
        <taxon>Amygdaloideae</taxon>
        <taxon>Amygdaleae</taxon>
        <taxon>Prunus</taxon>
    </lineage>
</organism>
<proteinExistence type="predicted"/>
<sequence>MRVLKASILASVAMLLSLSVVYYSLLATFLYLEWAFPSSHRVQLHQPRARGRVKQAQFLQNEAGGVVEFPDFFLHHLSHFPVFNPNPSSLKTQLDSTFANLQNQAKDAFQTGERRNNMKPNLQHFKSFEEVNCIDENDLEKQAMKISNYANILLLGLKKQEKRRRRKQIGVSSYRAQSKEN</sequence>
<evidence type="ECO:0000313" key="3">
    <source>
        <dbReference type="Proteomes" id="UP000250321"/>
    </source>
</evidence>
<comment type="caution">
    <text evidence="2">The sequence shown here is derived from an EMBL/GenBank/DDBJ whole genome shotgun (WGS) entry which is preliminary data.</text>
</comment>
<dbReference type="EMBL" id="PJQY01001403">
    <property type="protein sequence ID" value="PQQ02817.1"/>
    <property type="molecule type" value="Genomic_DNA"/>
</dbReference>
<evidence type="ECO:0000313" key="2">
    <source>
        <dbReference type="EMBL" id="PQQ02817.1"/>
    </source>
</evidence>
<feature type="transmembrane region" description="Helical" evidence="1">
    <location>
        <begin position="6"/>
        <end position="32"/>
    </location>
</feature>
<keyword evidence="1" id="KW-1133">Transmembrane helix</keyword>
<name>A0A314YA43_PRUYE</name>
<reference evidence="2 3" key="1">
    <citation type="submission" date="2018-02" db="EMBL/GenBank/DDBJ databases">
        <title>Draft genome of wild Prunus yedoensis var. nudiflora.</title>
        <authorList>
            <person name="Baek S."/>
            <person name="Kim J.-H."/>
            <person name="Choi K."/>
            <person name="Kim G.-B."/>
            <person name="Cho A."/>
            <person name="Jang H."/>
            <person name="Shin C.-H."/>
            <person name="Yu H.-J."/>
            <person name="Mun J.-H."/>
        </authorList>
    </citation>
    <scope>NUCLEOTIDE SEQUENCE [LARGE SCALE GENOMIC DNA]</scope>
    <source>
        <strain evidence="3">cv. Jeju island</strain>
        <tissue evidence="2">Leaf</tissue>
    </source>
</reference>
<dbReference type="Proteomes" id="UP000250321">
    <property type="component" value="Unassembled WGS sequence"/>
</dbReference>
<keyword evidence="3" id="KW-1185">Reference proteome</keyword>
<keyword evidence="1" id="KW-0472">Membrane</keyword>
<dbReference type="AlphaFoldDB" id="A0A314YA43"/>
<gene>
    <name evidence="2" type="ORF">Pyn_09321</name>
</gene>
<protein>
    <submittedName>
        <fullName evidence="2">Aspartic proteinase-like protein 2</fullName>
    </submittedName>
</protein>
<accession>A0A314YA43</accession>
<evidence type="ECO:0000256" key="1">
    <source>
        <dbReference type="SAM" id="Phobius"/>
    </source>
</evidence>
<keyword evidence="1" id="KW-0812">Transmembrane</keyword>